<reference evidence="2 3" key="1">
    <citation type="submission" date="2024-03" db="EMBL/GenBank/DDBJ databases">
        <title>The Acrasis kona genome and developmental transcriptomes reveal deep origins of eukaryotic multicellular pathways.</title>
        <authorList>
            <person name="Sheikh S."/>
            <person name="Fu C.-J."/>
            <person name="Brown M.W."/>
            <person name="Baldauf S.L."/>
        </authorList>
    </citation>
    <scope>NUCLEOTIDE SEQUENCE [LARGE SCALE GENOMIC DNA]</scope>
    <source>
        <strain evidence="2 3">ATCC MYA-3509</strain>
    </source>
</reference>
<feature type="transmembrane region" description="Helical" evidence="1">
    <location>
        <begin position="92"/>
        <end position="112"/>
    </location>
</feature>
<proteinExistence type="predicted"/>
<feature type="transmembrane region" description="Helical" evidence="1">
    <location>
        <begin position="133"/>
        <end position="159"/>
    </location>
</feature>
<dbReference type="EMBL" id="JAOPGA020001623">
    <property type="protein sequence ID" value="KAL0489954.1"/>
    <property type="molecule type" value="Genomic_DNA"/>
</dbReference>
<evidence type="ECO:0000313" key="2">
    <source>
        <dbReference type="EMBL" id="KAL0489954.1"/>
    </source>
</evidence>
<accession>A0AAW2ZKN0</accession>
<keyword evidence="1" id="KW-1133">Transmembrane helix</keyword>
<evidence type="ECO:0000256" key="1">
    <source>
        <dbReference type="SAM" id="Phobius"/>
    </source>
</evidence>
<dbReference type="AlphaFoldDB" id="A0AAW2ZKN0"/>
<protein>
    <submittedName>
        <fullName evidence="2">Uncharacterized protein</fullName>
    </submittedName>
</protein>
<organism evidence="2 3">
    <name type="scientific">Acrasis kona</name>
    <dbReference type="NCBI Taxonomy" id="1008807"/>
    <lineage>
        <taxon>Eukaryota</taxon>
        <taxon>Discoba</taxon>
        <taxon>Heterolobosea</taxon>
        <taxon>Tetramitia</taxon>
        <taxon>Eutetramitia</taxon>
        <taxon>Acrasidae</taxon>
        <taxon>Acrasis</taxon>
    </lineage>
</organism>
<evidence type="ECO:0000313" key="3">
    <source>
        <dbReference type="Proteomes" id="UP001431209"/>
    </source>
</evidence>
<feature type="transmembrane region" description="Helical" evidence="1">
    <location>
        <begin position="259"/>
        <end position="278"/>
    </location>
</feature>
<feature type="transmembrane region" description="Helical" evidence="1">
    <location>
        <begin position="12"/>
        <end position="36"/>
    </location>
</feature>
<feature type="transmembrane region" description="Helical" evidence="1">
    <location>
        <begin position="216"/>
        <end position="239"/>
    </location>
</feature>
<keyword evidence="1" id="KW-0472">Membrane</keyword>
<feature type="transmembrane region" description="Helical" evidence="1">
    <location>
        <begin position="48"/>
        <end position="72"/>
    </location>
</feature>
<keyword evidence="1" id="KW-0812">Transmembrane</keyword>
<keyword evidence="3" id="KW-1185">Reference proteome</keyword>
<name>A0AAW2ZKN0_9EUKA</name>
<feature type="transmembrane region" description="Helical" evidence="1">
    <location>
        <begin position="165"/>
        <end position="190"/>
    </location>
</feature>
<gene>
    <name evidence="2" type="ORF">AKO1_009328</name>
</gene>
<dbReference type="Proteomes" id="UP001431209">
    <property type="component" value="Unassembled WGS sequence"/>
</dbReference>
<comment type="caution">
    <text evidence="2">The sequence shown here is derived from an EMBL/GenBank/DDBJ whole genome shotgun (WGS) entry which is preliminary data.</text>
</comment>
<sequence>MIIILDFELAHLLVCIASIVVLAAIALFTSIWQFRVSRYNKCFWNNSAIWILVVAISTIQAIFTFFPLLSLLTLLVSDTRESTVLQTVLSTAYSVGSELVIVLLVILILYIAHCYNQQKKMIYGTVNNSTIYTVILITFGSLVVLSEFVSIISTLIVAIKGLTTGAVYVYTTASVLAFILFTIFVSALVVHIRLRKERHIICGEVSVETVLKKFTLVILVISLFGILLCLSKIGIHIVISVHFKMLIPYQHYIEINSATVSLTSIVIAASLLTVIIAFRRRENIYFVGDQPSPIVVEPPLLQDGYQRQTYTDL</sequence>